<reference evidence="2 3" key="1">
    <citation type="submission" date="2020-08" db="EMBL/GenBank/DDBJ databases">
        <title>Whole-Genome Sequence of French Clinical Streptomyces mexicanus Strain Q0842.</title>
        <authorList>
            <person name="Boxberger M."/>
            <person name="La Scola B."/>
        </authorList>
    </citation>
    <scope>NUCLEOTIDE SEQUENCE [LARGE SCALE GENOMIC DNA]</scope>
    <source>
        <strain evidence="2 3">Marseille-Q0842</strain>
    </source>
</reference>
<gene>
    <name evidence="2" type="ORF">H1R13_24530</name>
</gene>
<dbReference type="RefSeq" id="WP_159665778.1">
    <property type="nucleotide sequence ID" value="NZ_JACMHY010000010.1"/>
</dbReference>
<dbReference type="Proteomes" id="UP000517694">
    <property type="component" value="Unassembled WGS sequence"/>
</dbReference>
<dbReference type="EMBL" id="JACMHY010000010">
    <property type="protein sequence ID" value="MBC2868006.1"/>
    <property type="molecule type" value="Genomic_DNA"/>
</dbReference>
<organism evidence="2 3">
    <name type="scientific">Streptomyces mexicanus</name>
    <dbReference type="NCBI Taxonomy" id="178566"/>
    <lineage>
        <taxon>Bacteria</taxon>
        <taxon>Bacillati</taxon>
        <taxon>Actinomycetota</taxon>
        <taxon>Actinomycetes</taxon>
        <taxon>Kitasatosporales</taxon>
        <taxon>Streptomycetaceae</taxon>
        <taxon>Streptomyces</taxon>
    </lineage>
</organism>
<evidence type="ECO:0000313" key="2">
    <source>
        <dbReference type="EMBL" id="MBC2868006.1"/>
    </source>
</evidence>
<feature type="transmembrane region" description="Helical" evidence="1">
    <location>
        <begin position="6"/>
        <end position="25"/>
    </location>
</feature>
<feature type="transmembrane region" description="Helical" evidence="1">
    <location>
        <begin position="103"/>
        <end position="126"/>
    </location>
</feature>
<dbReference type="OrthoDB" id="4302281at2"/>
<accession>A0A7X1I3F6</accession>
<keyword evidence="3" id="KW-1185">Reference proteome</keyword>
<evidence type="ECO:0000313" key="3">
    <source>
        <dbReference type="Proteomes" id="UP000517694"/>
    </source>
</evidence>
<keyword evidence="1" id="KW-1133">Transmembrane helix</keyword>
<feature type="transmembrane region" description="Helical" evidence="1">
    <location>
        <begin position="65"/>
        <end position="82"/>
    </location>
</feature>
<dbReference type="AlphaFoldDB" id="A0A7X1I3F6"/>
<proteinExistence type="predicted"/>
<keyword evidence="1" id="KW-0472">Membrane</keyword>
<comment type="caution">
    <text evidence="2">The sequence shown here is derived from an EMBL/GenBank/DDBJ whole genome shotgun (WGS) entry which is preliminary data.</text>
</comment>
<protein>
    <submittedName>
        <fullName evidence="2">Uncharacterized protein</fullName>
    </submittedName>
</protein>
<name>A0A7X1I3F6_9ACTN</name>
<feature type="transmembrane region" description="Helical" evidence="1">
    <location>
        <begin position="37"/>
        <end position="59"/>
    </location>
</feature>
<keyword evidence="1" id="KW-0812">Transmembrane</keyword>
<sequence length="130" mass="14578">MVSDHVTTAGWVLVAAVVTLVHLVAMRWCMPTPGAKLRVSVAPFVGLVFLVPTAVLRGYSLPHTLYLYSCVLLMFVIMLVPVRKRVMADIVEQRQKPWEKVPFNTVSLYWVTFSATGCIIAMIYLWPVLA</sequence>
<evidence type="ECO:0000256" key="1">
    <source>
        <dbReference type="SAM" id="Phobius"/>
    </source>
</evidence>